<reference evidence="19" key="2">
    <citation type="submission" date="2025-09" db="UniProtKB">
        <authorList>
            <consortium name="Ensembl"/>
        </authorList>
    </citation>
    <scope>IDENTIFICATION</scope>
</reference>
<keyword evidence="11" id="KW-0472">Membrane</keyword>
<comment type="subcellular location">
    <subcellularLocation>
        <location evidence="1">Cytoplasmic vesicle</location>
        <location evidence="1">COPII-coated vesicle membrane</location>
        <topology evidence="1">Peripheral membrane protein</topology>
        <orientation evidence="1">Cytoplasmic side</orientation>
    </subcellularLocation>
    <subcellularLocation>
        <location evidence="2">Endoplasmic reticulum membrane</location>
        <topology evidence="2">Peripheral membrane protein</topology>
    </subcellularLocation>
</comment>
<feature type="compositionally biased region" description="Polar residues" evidence="18">
    <location>
        <begin position="897"/>
        <end position="908"/>
    </location>
</feature>
<dbReference type="GO" id="GO:0090110">
    <property type="term" value="P:COPII-coated vesicle cargo loading"/>
    <property type="evidence" value="ECO:0007669"/>
    <property type="project" value="TreeGrafter"/>
</dbReference>
<keyword evidence="5" id="KW-0963">Cytoplasm</keyword>
<evidence type="ECO:0000256" key="10">
    <source>
        <dbReference type="ARBA" id="ARBA00022927"/>
    </source>
</evidence>
<dbReference type="OMA" id="WLERPCG"/>
<reference evidence="19" key="1">
    <citation type="submission" date="2025-08" db="UniProtKB">
        <authorList>
            <consortium name="Ensembl"/>
        </authorList>
    </citation>
    <scope>IDENTIFICATION</scope>
</reference>
<dbReference type="STRING" id="94237.ENSMMOP00000011173"/>
<dbReference type="GO" id="GO:0005198">
    <property type="term" value="F:structural molecule activity"/>
    <property type="evidence" value="ECO:0007669"/>
    <property type="project" value="TreeGrafter"/>
</dbReference>
<name>A0A3Q3W9P9_MOLML</name>
<evidence type="ECO:0000313" key="19">
    <source>
        <dbReference type="Ensembl" id="ENSMMOP00000011173.1"/>
    </source>
</evidence>
<keyword evidence="6 17" id="KW-0853">WD repeat</keyword>
<keyword evidence="9" id="KW-0931">ER-Golgi transport</keyword>
<comment type="function">
    <text evidence="13">Component of the coat protein complex II (COPII) which promotes the formation of transport vesicles from the endoplasmic reticulum (ER). The coat has two main functions, the physical deformation of the endoplasmic reticulum membrane into vesicles and the selection of cargo molecules.</text>
</comment>
<evidence type="ECO:0000256" key="8">
    <source>
        <dbReference type="ARBA" id="ARBA00022824"/>
    </source>
</evidence>
<keyword evidence="7" id="KW-0677">Repeat</keyword>
<dbReference type="InterPro" id="IPR001680">
    <property type="entry name" value="WD40_rpt"/>
</dbReference>
<dbReference type="InterPro" id="IPR036322">
    <property type="entry name" value="WD40_repeat_dom_sf"/>
</dbReference>
<evidence type="ECO:0000256" key="15">
    <source>
        <dbReference type="ARBA" id="ARBA00041470"/>
    </source>
</evidence>
<evidence type="ECO:0000256" key="1">
    <source>
        <dbReference type="ARBA" id="ARBA00004299"/>
    </source>
</evidence>
<dbReference type="FunFam" id="2.130.10.10:FF:000009">
    <property type="entry name" value="Protein transport protein Sec31A isoform A"/>
    <property type="match status" value="1"/>
</dbReference>
<dbReference type="InterPro" id="IPR040251">
    <property type="entry name" value="SEC31-like"/>
</dbReference>
<evidence type="ECO:0000256" key="4">
    <source>
        <dbReference type="ARBA" id="ARBA00022448"/>
    </source>
</evidence>
<feature type="region of interest" description="Disordered" evidence="18">
    <location>
        <begin position="522"/>
        <end position="545"/>
    </location>
</feature>
<organism evidence="19 20">
    <name type="scientific">Mola mola</name>
    <name type="common">Ocean sunfish</name>
    <name type="synonym">Tetraodon mola</name>
    <dbReference type="NCBI Taxonomy" id="94237"/>
    <lineage>
        <taxon>Eukaryota</taxon>
        <taxon>Metazoa</taxon>
        <taxon>Chordata</taxon>
        <taxon>Craniata</taxon>
        <taxon>Vertebrata</taxon>
        <taxon>Euteleostomi</taxon>
        <taxon>Actinopterygii</taxon>
        <taxon>Neopterygii</taxon>
        <taxon>Teleostei</taxon>
        <taxon>Neoteleostei</taxon>
        <taxon>Acanthomorphata</taxon>
        <taxon>Eupercaria</taxon>
        <taxon>Tetraodontiformes</taxon>
        <taxon>Molidae</taxon>
        <taxon>Mola</taxon>
    </lineage>
</organism>
<feature type="repeat" description="WD" evidence="17">
    <location>
        <begin position="256"/>
        <end position="298"/>
    </location>
</feature>
<feature type="compositionally biased region" description="Polar residues" evidence="18">
    <location>
        <begin position="1000"/>
        <end position="1017"/>
    </location>
</feature>
<feature type="region of interest" description="Disordered" evidence="18">
    <location>
        <begin position="879"/>
        <end position="1054"/>
    </location>
</feature>
<proteinExistence type="inferred from homology"/>
<feature type="repeat" description="WD" evidence="17">
    <location>
        <begin position="118"/>
        <end position="154"/>
    </location>
</feature>
<evidence type="ECO:0000256" key="13">
    <source>
        <dbReference type="ARBA" id="ARBA00025471"/>
    </source>
</evidence>
<evidence type="ECO:0000256" key="14">
    <source>
        <dbReference type="ARBA" id="ARBA00039468"/>
    </source>
</evidence>
<dbReference type="SMART" id="SM00320">
    <property type="entry name" value="WD40"/>
    <property type="match status" value="6"/>
</dbReference>
<evidence type="ECO:0000256" key="12">
    <source>
        <dbReference type="ARBA" id="ARBA00023329"/>
    </source>
</evidence>
<keyword evidence="4" id="KW-0813">Transport</keyword>
<dbReference type="PANTHER" id="PTHR13923:SF23">
    <property type="entry name" value="PROTEIN TRANSPORT PROTEIN SEC31A"/>
    <property type="match status" value="1"/>
</dbReference>
<dbReference type="AlphaFoldDB" id="A0A3Q3W9P9"/>
<dbReference type="FunFam" id="1.25.40.1030:FF:000011">
    <property type="entry name" value="SEC31 homolog B, COPII coat complex component"/>
    <property type="match status" value="1"/>
</dbReference>
<dbReference type="Gene3D" id="1.25.40.1030">
    <property type="match status" value="1"/>
</dbReference>
<evidence type="ECO:0000256" key="9">
    <source>
        <dbReference type="ARBA" id="ARBA00022892"/>
    </source>
</evidence>
<dbReference type="GO" id="GO:0015031">
    <property type="term" value="P:protein transport"/>
    <property type="evidence" value="ECO:0007669"/>
    <property type="project" value="UniProtKB-KW"/>
</dbReference>
<evidence type="ECO:0000256" key="6">
    <source>
        <dbReference type="ARBA" id="ARBA00022574"/>
    </source>
</evidence>
<protein>
    <recommendedName>
        <fullName evidence="14">Protein transport protein Sec31A</fullName>
    </recommendedName>
    <alternativeName>
        <fullName evidence="16">SEC31-like protein 1</fullName>
    </alternativeName>
    <alternativeName>
        <fullName evidence="15">SEC31-related protein A</fullName>
    </alternativeName>
</protein>
<dbReference type="FunFam" id="1.20.940.10:FF:000001">
    <property type="entry name" value="Protein transport protein Sec31A isoform A"/>
    <property type="match status" value="1"/>
</dbReference>
<evidence type="ECO:0000256" key="7">
    <source>
        <dbReference type="ARBA" id="ARBA00022737"/>
    </source>
</evidence>
<dbReference type="Proteomes" id="UP000261620">
    <property type="component" value="Unplaced"/>
</dbReference>
<evidence type="ECO:0000313" key="20">
    <source>
        <dbReference type="Proteomes" id="UP000261620"/>
    </source>
</evidence>
<dbReference type="GO" id="GO:0070971">
    <property type="term" value="C:endoplasmic reticulum exit site"/>
    <property type="evidence" value="ECO:0007669"/>
    <property type="project" value="TreeGrafter"/>
</dbReference>
<dbReference type="Ensembl" id="ENSMMOT00000011368.1">
    <property type="protein sequence ID" value="ENSMMOP00000011173.1"/>
    <property type="gene ID" value="ENSMMOG00000008618.1"/>
</dbReference>
<comment type="similarity">
    <text evidence="3">Belongs to the WD repeat SEC31 family.</text>
</comment>
<feature type="compositionally biased region" description="Low complexity" evidence="18">
    <location>
        <begin position="923"/>
        <end position="960"/>
    </location>
</feature>
<dbReference type="PANTHER" id="PTHR13923">
    <property type="entry name" value="SEC31-RELATED PROTEIN"/>
    <property type="match status" value="1"/>
</dbReference>
<dbReference type="GO" id="GO:0030127">
    <property type="term" value="C:COPII vesicle coat"/>
    <property type="evidence" value="ECO:0007669"/>
    <property type="project" value="TreeGrafter"/>
</dbReference>
<keyword evidence="12" id="KW-0968">Cytoplasmic vesicle</keyword>
<sequence length="1217" mass="131177">MKLKEINRTAIQSWSPAQHHPIFLATGTSAQQLDASFSTTASLEFFELDFTEPGLDMKSCGSFSSPHRYHKLVWGPYGMDASGHPSGVLIAGGENGNVILYDPAKIMAGDSDVIIAESDKHIGPVRALDVNPFQTNLVASGGNESEIYIWDLNNFGSPMAPGPKTQPLEDISCVAWNRQVQHILASASPSGRASVWDLRKNDLIIKVSDHSNRMHCSGLAWNPEVATQLVLASEDDRMPVIQMWDLRFATSPLKILENHTRGVLAIDWSMADPELLLSCGKDNRILCWNPNTAEVLYELPTSSQWCFDIQWCPRNPAVLSAAGFDGHIDIFSIMGGSSQAQSQRHADQISNSFGNMDPFGTGQSLPPLQLPQQTAPAATSIPLKKPPKWIRRPVGASFAFGGKLVSLENAQTNTQQPQQPTAHVVHISQVVTETAFLKRSEQLQATLSAGSFVDFCQEKISAAENKFEKTLWSFLKANFESDIRSKYLELLGYNKEELALKRKPETFFFLVFQETKAPVDEDSSSVEVSAPVEEPTEAPAPPAAHRRVSLSISQDVDGLITQALLTGDFAGAVDLCLHDNRMADSIILAIAGGAELLEKTQKKYFTKTHSKITKLISAVVMKDWHDILKTCDLQNWKEALAAVMTYAQPEEFSSLCDLLGARLEAAGDTQLQAQACLCYICAGNVEKLVSCWTKAQDGHCPLSLQDLVEKVVVLRRAVEQTQRSGPTAVGILLADKMSQYANLLASQGSLATAIAYLPDNTNQASIQQLRERLSRALGQQPAAPAAPALPQHLFQPAMVPQPAAAAAAPMPIPTPAQPQYYQPVRSASTVTSWSNQTPTALPNVPPPLQVASVLSCVTPAYPQVSQYPPGAGGVSIYQPLQYSTAPPPPPEPPGFLSQYTQPVPSQLTPPVYPGQPPISQCLSSSPPSHAPFFPNASSSFSIPPSSGASFQHDGPGSPVSYMPPPPNGVSGTQHDSDTGLIPTSQRTGLHGSDQPPPPQTHSGCRNQSSLPSPQENYTPPAPITAPIMAPLGADPQAQPVSSGAPQAMVQGPHGAQVPYSGMHQQQFSPSAMNPAMPKTSVEGAPGAPTGDVIQPMQSFPTEKILKKPIPDEHLVLKTTFEGLIQKCLAVATDPQTKRKLDDANKRLEVLYDKLREQTLSPAIVGGLHNIAKSVESRSYAEGLNIHTHIVSNSNFSETSAFMPVLKVVLTQANKLGV</sequence>
<keyword evidence="20" id="KW-1185">Reference proteome</keyword>
<dbReference type="Gene3D" id="2.130.10.10">
    <property type="entry name" value="YVTN repeat-like/Quinoprotein amine dehydrogenase"/>
    <property type="match status" value="1"/>
</dbReference>
<dbReference type="InterPro" id="IPR015943">
    <property type="entry name" value="WD40/YVTN_repeat-like_dom_sf"/>
</dbReference>
<dbReference type="PROSITE" id="PS50082">
    <property type="entry name" value="WD_REPEATS_2"/>
    <property type="match status" value="2"/>
</dbReference>
<evidence type="ECO:0000256" key="16">
    <source>
        <dbReference type="ARBA" id="ARBA00043112"/>
    </source>
</evidence>
<evidence type="ECO:0000256" key="18">
    <source>
        <dbReference type="SAM" id="MobiDB-lite"/>
    </source>
</evidence>
<evidence type="ECO:0000256" key="2">
    <source>
        <dbReference type="ARBA" id="ARBA00004406"/>
    </source>
</evidence>
<accession>A0A3Q3W9P9</accession>
<dbReference type="GO" id="GO:0005789">
    <property type="term" value="C:endoplasmic reticulum membrane"/>
    <property type="evidence" value="ECO:0007669"/>
    <property type="project" value="UniProtKB-SubCell"/>
</dbReference>
<keyword evidence="10" id="KW-0653">Protein transport</keyword>
<dbReference type="Gene3D" id="1.20.940.10">
    <property type="entry name" value="Functional domain of the splicing factor Prp18"/>
    <property type="match status" value="1"/>
</dbReference>
<dbReference type="Pfam" id="PF00400">
    <property type="entry name" value="WD40"/>
    <property type="match status" value="1"/>
</dbReference>
<keyword evidence="8" id="KW-0256">Endoplasmic reticulum</keyword>
<evidence type="ECO:0000256" key="11">
    <source>
        <dbReference type="ARBA" id="ARBA00023136"/>
    </source>
</evidence>
<dbReference type="GO" id="GO:0007029">
    <property type="term" value="P:endoplasmic reticulum organization"/>
    <property type="evidence" value="ECO:0007669"/>
    <property type="project" value="TreeGrafter"/>
</dbReference>
<evidence type="ECO:0000256" key="17">
    <source>
        <dbReference type="PROSITE-ProRule" id="PRU00221"/>
    </source>
</evidence>
<evidence type="ECO:0000256" key="5">
    <source>
        <dbReference type="ARBA" id="ARBA00022490"/>
    </source>
</evidence>
<dbReference type="SUPFAM" id="SSF50978">
    <property type="entry name" value="WD40 repeat-like"/>
    <property type="match status" value="1"/>
</dbReference>
<evidence type="ECO:0000256" key="3">
    <source>
        <dbReference type="ARBA" id="ARBA00009358"/>
    </source>
</evidence>